<evidence type="ECO:0000256" key="1">
    <source>
        <dbReference type="SAM" id="MobiDB-lite"/>
    </source>
</evidence>
<organism evidence="2 3">
    <name type="scientific">Neofusicoccum ribis</name>
    <dbReference type="NCBI Taxonomy" id="45134"/>
    <lineage>
        <taxon>Eukaryota</taxon>
        <taxon>Fungi</taxon>
        <taxon>Dikarya</taxon>
        <taxon>Ascomycota</taxon>
        <taxon>Pezizomycotina</taxon>
        <taxon>Dothideomycetes</taxon>
        <taxon>Dothideomycetes incertae sedis</taxon>
        <taxon>Botryosphaeriales</taxon>
        <taxon>Botryosphaeriaceae</taxon>
        <taxon>Neofusicoccum</taxon>
    </lineage>
</organism>
<feature type="compositionally biased region" description="Basic and acidic residues" evidence="1">
    <location>
        <begin position="158"/>
        <end position="175"/>
    </location>
</feature>
<name>A0ABR3SG19_9PEZI</name>
<sequence length="268" mass="30575">MADAKAFRCAFEQVERLRFDLECATRHVNELSRSLQTESHKSGSLHTLASRAGRKRKTFNKKCGYVSSRQSTRITQTNAMEPISILWRALKIEPRTDQSHQDIGTEGNGVDCDNGDEVMDIMDIDGPSQPELSTKVSHRPYHPPVDVDVIRKTMNDKRIKQNARRREREKRRMGERLTNCSKYPSADQLPPTPKPQVVYSHENQPAVLEKQQESFCLFGQQTVIERGYDDNLEDDPRTPEITTIGNLAKPLGALAIDKFEHEPSFNNQ</sequence>
<feature type="region of interest" description="Disordered" evidence="1">
    <location>
        <begin position="158"/>
        <end position="198"/>
    </location>
</feature>
<dbReference type="EMBL" id="JAJVDC020000179">
    <property type="protein sequence ID" value="KAL1619950.1"/>
    <property type="molecule type" value="Genomic_DNA"/>
</dbReference>
<accession>A0ABR3SG19</accession>
<comment type="caution">
    <text evidence="2">The sequence shown here is derived from an EMBL/GenBank/DDBJ whole genome shotgun (WGS) entry which is preliminary data.</text>
</comment>
<proteinExistence type="predicted"/>
<dbReference type="Proteomes" id="UP001521116">
    <property type="component" value="Unassembled WGS sequence"/>
</dbReference>
<reference evidence="2 3" key="1">
    <citation type="submission" date="2024-02" db="EMBL/GenBank/DDBJ databases">
        <title>De novo assembly and annotation of 12 fungi associated with fruit tree decline syndrome in Ontario, Canada.</title>
        <authorList>
            <person name="Sulman M."/>
            <person name="Ellouze W."/>
            <person name="Ilyukhin E."/>
        </authorList>
    </citation>
    <scope>NUCLEOTIDE SEQUENCE [LARGE SCALE GENOMIC DNA]</scope>
    <source>
        <strain evidence="2 3">M1-105</strain>
    </source>
</reference>
<evidence type="ECO:0000313" key="3">
    <source>
        <dbReference type="Proteomes" id="UP001521116"/>
    </source>
</evidence>
<evidence type="ECO:0000313" key="2">
    <source>
        <dbReference type="EMBL" id="KAL1619950.1"/>
    </source>
</evidence>
<protein>
    <submittedName>
        <fullName evidence="2">Uncharacterized protein</fullName>
    </submittedName>
</protein>
<gene>
    <name evidence="2" type="ORF">SLS56_009917</name>
</gene>
<keyword evidence="3" id="KW-1185">Reference proteome</keyword>